<sequence length="66" mass="7672">MKVEFVHRHRFRTRAEARLRVATWIADFSNTRRRHSANDGLPPVTFERQVIEKRQASSALVRAAVA</sequence>
<gene>
    <name evidence="2" type="ORF">GCM10010466_42580</name>
</gene>
<dbReference type="Proteomes" id="UP001500320">
    <property type="component" value="Unassembled WGS sequence"/>
</dbReference>
<name>A0ABP6NGS0_9ACTN</name>
<reference evidence="3" key="1">
    <citation type="journal article" date="2019" name="Int. J. Syst. Evol. Microbiol.">
        <title>The Global Catalogue of Microorganisms (GCM) 10K type strain sequencing project: providing services to taxonomists for standard genome sequencing and annotation.</title>
        <authorList>
            <consortium name="The Broad Institute Genomics Platform"/>
            <consortium name="The Broad Institute Genome Sequencing Center for Infectious Disease"/>
            <person name="Wu L."/>
            <person name="Ma J."/>
        </authorList>
    </citation>
    <scope>NUCLEOTIDE SEQUENCE [LARGE SCALE GENOMIC DNA]</scope>
    <source>
        <strain evidence="3">JCM 9373</strain>
    </source>
</reference>
<comment type="caution">
    <text evidence="2">The sequence shown here is derived from an EMBL/GenBank/DDBJ whole genome shotgun (WGS) entry which is preliminary data.</text>
</comment>
<keyword evidence="3" id="KW-1185">Reference proteome</keyword>
<proteinExistence type="predicted"/>
<dbReference type="EMBL" id="BAAAUT010000034">
    <property type="protein sequence ID" value="GAA3147046.1"/>
    <property type="molecule type" value="Genomic_DNA"/>
</dbReference>
<feature type="domain" description="Integrase catalytic" evidence="1">
    <location>
        <begin position="2"/>
        <end position="50"/>
    </location>
</feature>
<dbReference type="InterPro" id="IPR001584">
    <property type="entry name" value="Integrase_cat-core"/>
</dbReference>
<evidence type="ECO:0000259" key="1">
    <source>
        <dbReference type="Pfam" id="PF13333"/>
    </source>
</evidence>
<dbReference type="RefSeq" id="WP_344862194.1">
    <property type="nucleotide sequence ID" value="NZ_BAAAUT010000034.1"/>
</dbReference>
<accession>A0ABP6NGS0</accession>
<organism evidence="2 3">
    <name type="scientific">Planomonospora alba</name>
    <dbReference type="NCBI Taxonomy" id="161354"/>
    <lineage>
        <taxon>Bacteria</taxon>
        <taxon>Bacillati</taxon>
        <taxon>Actinomycetota</taxon>
        <taxon>Actinomycetes</taxon>
        <taxon>Streptosporangiales</taxon>
        <taxon>Streptosporangiaceae</taxon>
        <taxon>Planomonospora</taxon>
    </lineage>
</organism>
<dbReference type="Pfam" id="PF13333">
    <property type="entry name" value="rve_2"/>
    <property type="match status" value="1"/>
</dbReference>
<protein>
    <recommendedName>
        <fullName evidence="1">Integrase catalytic domain-containing protein</fullName>
    </recommendedName>
</protein>
<evidence type="ECO:0000313" key="2">
    <source>
        <dbReference type="EMBL" id="GAA3147046.1"/>
    </source>
</evidence>
<evidence type="ECO:0000313" key="3">
    <source>
        <dbReference type="Proteomes" id="UP001500320"/>
    </source>
</evidence>